<evidence type="ECO:0000313" key="7">
    <source>
        <dbReference type="EMBL" id="SDJ21800.1"/>
    </source>
</evidence>
<sequence length="301" mass="33665">MSFDKKKRLRRTMMFLNAHRASLVKDPYVYKPDSIIFDLEDAVSENQKDSARIQLYNTLKYADYKGVERLVRINGFDSKHWKEDIRASVAGGCDGIRIPKCEKKEDVLRVEEEVRKAELEFHKELGSTLLMAAIETPLGVLNAYELAASSDRILGISIGAGDFMRTMHAKRTAEGFEMLAARSHLILAARAADVMCFDTVHTDVEDLDGLRRDTELIKNMGFDGKSVISPKQISIIHEVFTPTQSEIEMAEKTILGVEELAKEGVGVFIVDGQMIDIAMVEGARRVLHLAKASGVYRGDLV</sequence>
<feature type="binding site" evidence="5">
    <location>
        <position position="162"/>
    </location>
    <ligand>
        <name>Mg(2+)</name>
        <dbReference type="ChEBI" id="CHEBI:18420"/>
    </ligand>
</feature>
<evidence type="ECO:0000256" key="5">
    <source>
        <dbReference type="PIRSR" id="PIRSR015582-2"/>
    </source>
</evidence>
<protein>
    <submittedName>
        <fullName evidence="7">Citrate lyase subunit beta / citryl-CoA lyase</fullName>
    </submittedName>
</protein>
<dbReference type="InterPro" id="IPR011206">
    <property type="entry name" value="Citrate_lyase_beta/mcl1/mcl2"/>
</dbReference>
<dbReference type="PIRSF" id="PIRSF015582">
    <property type="entry name" value="Cit_lyase_B"/>
    <property type="match status" value="1"/>
</dbReference>
<dbReference type="PANTHER" id="PTHR32308:SF10">
    <property type="entry name" value="CITRATE LYASE SUBUNIT BETA"/>
    <property type="match status" value="1"/>
</dbReference>
<dbReference type="InterPro" id="IPR040442">
    <property type="entry name" value="Pyrv_kinase-like_dom_sf"/>
</dbReference>
<keyword evidence="7" id="KW-0456">Lyase</keyword>
<evidence type="ECO:0000259" key="6">
    <source>
        <dbReference type="Pfam" id="PF03328"/>
    </source>
</evidence>
<keyword evidence="2 5" id="KW-0479">Metal-binding</keyword>
<dbReference type="PANTHER" id="PTHR32308">
    <property type="entry name" value="LYASE BETA SUBUNIT, PUTATIVE (AFU_ORTHOLOGUE AFUA_4G13030)-RELATED"/>
    <property type="match status" value="1"/>
</dbReference>
<dbReference type="EMBL" id="FNDZ01000010">
    <property type="protein sequence ID" value="SDJ21800.1"/>
    <property type="molecule type" value="Genomic_DNA"/>
</dbReference>
<feature type="binding site" evidence="4">
    <location>
        <position position="72"/>
    </location>
    <ligand>
        <name>substrate</name>
    </ligand>
</feature>
<feature type="binding site" evidence="5">
    <location>
        <position position="135"/>
    </location>
    <ligand>
        <name>Mg(2+)</name>
        <dbReference type="ChEBI" id="CHEBI:18420"/>
    </ligand>
</feature>
<reference evidence="7 8" key="1">
    <citation type="submission" date="2016-10" db="EMBL/GenBank/DDBJ databases">
        <authorList>
            <person name="de Groot N.N."/>
        </authorList>
    </citation>
    <scope>NUCLEOTIDE SEQUENCE [LARGE SCALE GENOMIC DNA]</scope>
    <source>
        <strain evidence="7 8">CGMCC 1.5058</strain>
    </source>
</reference>
<dbReference type="SUPFAM" id="SSF51621">
    <property type="entry name" value="Phosphoenolpyruvate/pyruvate domain"/>
    <property type="match status" value="1"/>
</dbReference>
<evidence type="ECO:0000256" key="4">
    <source>
        <dbReference type="PIRSR" id="PIRSR015582-1"/>
    </source>
</evidence>
<comment type="cofactor">
    <cofactor evidence="1">
        <name>Mg(2+)</name>
        <dbReference type="ChEBI" id="CHEBI:18420"/>
    </cofactor>
</comment>
<dbReference type="AlphaFoldDB" id="A0A1G8RZG1"/>
<dbReference type="GO" id="GO:0016829">
    <property type="term" value="F:lyase activity"/>
    <property type="evidence" value="ECO:0007669"/>
    <property type="project" value="UniProtKB-KW"/>
</dbReference>
<feature type="binding site" evidence="4">
    <location>
        <position position="135"/>
    </location>
    <ligand>
        <name>substrate</name>
    </ligand>
</feature>
<evidence type="ECO:0000256" key="1">
    <source>
        <dbReference type="ARBA" id="ARBA00001946"/>
    </source>
</evidence>
<proteinExistence type="predicted"/>
<name>A0A1G8RZG1_9CLOT</name>
<dbReference type="Proteomes" id="UP000183255">
    <property type="component" value="Unassembled WGS sequence"/>
</dbReference>
<dbReference type="InterPro" id="IPR005000">
    <property type="entry name" value="Aldolase/citrate-lyase_domain"/>
</dbReference>
<organism evidence="7 8">
    <name type="scientific">Proteiniclasticum ruminis</name>
    <dbReference type="NCBI Taxonomy" id="398199"/>
    <lineage>
        <taxon>Bacteria</taxon>
        <taxon>Bacillati</taxon>
        <taxon>Bacillota</taxon>
        <taxon>Clostridia</taxon>
        <taxon>Eubacteriales</taxon>
        <taxon>Clostridiaceae</taxon>
        <taxon>Proteiniclasticum</taxon>
    </lineage>
</organism>
<evidence type="ECO:0000256" key="3">
    <source>
        <dbReference type="ARBA" id="ARBA00022842"/>
    </source>
</evidence>
<dbReference type="InterPro" id="IPR015813">
    <property type="entry name" value="Pyrv/PenolPyrv_kinase-like_dom"/>
</dbReference>
<dbReference type="Gene3D" id="3.20.20.60">
    <property type="entry name" value="Phosphoenolpyruvate-binding domains"/>
    <property type="match status" value="1"/>
</dbReference>
<evidence type="ECO:0000313" key="8">
    <source>
        <dbReference type="Proteomes" id="UP000183255"/>
    </source>
</evidence>
<dbReference type="RefSeq" id="WP_031577443.1">
    <property type="nucleotide sequence ID" value="NZ_FNDZ01000010.1"/>
</dbReference>
<feature type="domain" description="HpcH/HpaI aldolase/citrate lyase" evidence="6">
    <location>
        <begin position="11"/>
        <end position="230"/>
    </location>
</feature>
<dbReference type="GO" id="GO:0006107">
    <property type="term" value="P:oxaloacetate metabolic process"/>
    <property type="evidence" value="ECO:0007669"/>
    <property type="project" value="TreeGrafter"/>
</dbReference>
<dbReference type="GO" id="GO:0000287">
    <property type="term" value="F:magnesium ion binding"/>
    <property type="evidence" value="ECO:0007669"/>
    <property type="project" value="TreeGrafter"/>
</dbReference>
<accession>A0A1G8RZG1</accession>
<dbReference type="Pfam" id="PF03328">
    <property type="entry name" value="HpcH_HpaI"/>
    <property type="match status" value="1"/>
</dbReference>
<evidence type="ECO:0000256" key="2">
    <source>
        <dbReference type="ARBA" id="ARBA00022723"/>
    </source>
</evidence>
<gene>
    <name evidence="7" type="ORF">SAMN05421804_1107</name>
</gene>
<keyword evidence="3 5" id="KW-0460">Magnesium</keyword>